<dbReference type="PANTHER" id="PTHR45947">
    <property type="entry name" value="SULFOQUINOVOSYL TRANSFERASE SQD2"/>
    <property type="match status" value="1"/>
</dbReference>
<dbReference type="EMBL" id="QJPH01000091">
    <property type="protein sequence ID" value="PZN86179.1"/>
    <property type="molecule type" value="Genomic_DNA"/>
</dbReference>
<dbReference type="Pfam" id="PF13439">
    <property type="entry name" value="Glyco_transf_4"/>
    <property type="match status" value="1"/>
</dbReference>
<evidence type="ECO:0008006" key="5">
    <source>
        <dbReference type="Google" id="ProtNLM"/>
    </source>
</evidence>
<dbReference type="InterPro" id="IPR001296">
    <property type="entry name" value="Glyco_trans_1"/>
</dbReference>
<comment type="caution">
    <text evidence="3">The sequence shown here is derived from an EMBL/GenBank/DDBJ whole genome shotgun (WGS) entry which is preliminary data.</text>
</comment>
<dbReference type="InterPro" id="IPR050194">
    <property type="entry name" value="Glycosyltransferase_grp1"/>
</dbReference>
<evidence type="ECO:0000313" key="3">
    <source>
        <dbReference type="EMBL" id="PZN86179.1"/>
    </source>
</evidence>
<dbReference type="SUPFAM" id="SSF53756">
    <property type="entry name" value="UDP-Glycosyltransferase/glycogen phosphorylase"/>
    <property type="match status" value="1"/>
</dbReference>
<feature type="domain" description="Glycosyltransferase subfamily 4-like N-terminal" evidence="2">
    <location>
        <begin position="16"/>
        <end position="166"/>
    </location>
</feature>
<dbReference type="AlphaFoldDB" id="A0A2W4RY65"/>
<evidence type="ECO:0000259" key="1">
    <source>
        <dbReference type="Pfam" id="PF00534"/>
    </source>
</evidence>
<dbReference type="GO" id="GO:0016757">
    <property type="term" value="F:glycosyltransferase activity"/>
    <property type="evidence" value="ECO:0007669"/>
    <property type="project" value="InterPro"/>
</dbReference>
<organism evidence="3 4">
    <name type="scientific">Candidatus Methylumidiphilus alinenensis</name>
    <dbReference type="NCBI Taxonomy" id="2202197"/>
    <lineage>
        <taxon>Bacteria</taxon>
        <taxon>Pseudomonadati</taxon>
        <taxon>Pseudomonadota</taxon>
        <taxon>Gammaproteobacteria</taxon>
        <taxon>Methylococcales</taxon>
        <taxon>Candidatus Methylumidiphilus</taxon>
    </lineage>
</organism>
<dbReference type="CDD" id="cd03801">
    <property type="entry name" value="GT4_PimA-like"/>
    <property type="match status" value="1"/>
</dbReference>
<gene>
    <name evidence="3" type="ORF">DM484_01040</name>
</gene>
<dbReference type="Proteomes" id="UP000249396">
    <property type="component" value="Unassembled WGS sequence"/>
</dbReference>
<evidence type="ECO:0000313" key="4">
    <source>
        <dbReference type="Proteomes" id="UP000249396"/>
    </source>
</evidence>
<dbReference type="Pfam" id="PF00534">
    <property type="entry name" value="Glycos_transf_1"/>
    <property type="match status" value="1"/>
</dbReference>
<name>A0A2W4RY65_9GAMM</name>
<dbReference type="Gene3D" id="3.40.50.2000">
    <property type="entry name" value="Glycogen Phosphorylase B"/>
    <property type="match status" value="2"/>
</dbReference>
<sequence>MTSIILLTRNFPPLRGGMERLNFHIFDELQKENEVFLVGPKGADAFCANPAYVWTSPPLPVWRFLIASFLITLYLSLTKRPQLIIAGSGIAALPAVLAGRLSGIPVLTYLHGLDIVVQNVFYQSIFMPIIKCSQGWLVNSRNTRRLAVNAGIPSEKIEILNPGTDLPNLSEIDARSFRDEIGAGARPILLSVGRQTRRKGLLEFVERTLLPITRSHPDVLLLVIGGDPIQSVSGPSGLIANSLRSRVTELGLEGNVMFLGEVDDKFLSEAYLSSQMHVFPGLDLPGDVEGFGMVAIEAAAHGLPTIAFAVGGVPDSVEPGVSGWLI</sequence>
<feature type="domain" description="Glycosyl transferase family 1" evidence="1">
    <location>
        <begin position="184"/>
        <end position="326"/>
    </location>
</feature>
<protein>
    <recommendedName>
        <fullName evidence="5">Glycosyltransferase family 1 protein</fullName>
    </recommendedName>
</protein>
<evidence type="ECO:0000259" key="2">
    <source>
        <dbReference type="Pfam" id="PF13439"/>
    </source>
</evidence>
<feature type="non-terminal residue" evidence="3">
    <location>
        <position position="326"/>
    </location>
</feature>
<proteinExistence type="predicted"/>
<dbReference type="InterPro" id="IPR028098">
    <property type="entry name" value="Glyco_trans_4-like_N"/>
</dbReference>
<reference evidence="3 4" key="1">
    <citation type="journal article" date="2018" name="Aquat. Microb. Ecol.">
        <title>Gammaproteobacterial methanotrophs dominate.</title>
        <authorList>
            <person name="Rissanen A.J."/>
            <person name="Saarenheimo J."/>
            <person name="Tiirola M."/>
            <person name="Peura S."/>
            <person name="Aalto S.L."/>
            <person name="Karvinen A."/>
            <person name="Nykanen H."/>
        </authorList>
    </citation>
    <scope>NUCLEOTIDE SEQUENCE [LARGE SCALE GENOMIC DNA]</scope>
    <source>
        <strain evidence="3">AMbin10</strain>
    </source>
</reference>
<dbReference type="PANTHER" id="PTHR45947:SF3">
    <property type="entry name" value="SULFOQUINOVOSYL TRANSFERASE SQD2"/>
    <property type="match status" value="1"/>
</dbReference>
<accession>A0A2W4RY65</accession>